<comment type="caution">
    <text evidence="1">The sequence shown here is derived from an EMBL/GenBank/DDBJ whole genome shotgun (WGS) entry which is preliminary data.</text>
</comment>
<dbReference type="EMBL" id="JBHZOL010000062">
    <property type="protein sequence ID" value="MFE4106333.1"/>
    <property type="molecule type" value="Genomic_DNA"/>
</dbReference>
<sequence length="260" mass="29349">MTTDILILTVYFICVAYVLYQIALAQEAQRDDQVDIHLKPDILMTQLAAQLQQQGRAEAFAAEVLPSANPPLDRSPFLQLQIPNPRQPEAAIETLELQVLPQGTRPLQPPIKALEVRVLNRSQTIQLYIDWDRSSITRFNNQAQRVIRLSNTLPVELFQPQVFSVVNPGQLFNVAVTLESAFGRSGEAQSLQPQGPLIDLEKAIKMPQPLQIYSLKLLVWLKPVTAPDDQAIRLLLPFIFELEVLPDLPAVPILRWLTNR</sequence>
<protein>
    <recommendedName>
        <fullName evidence="3">AMIN domain-containing protein</fullName>
    </recommendedName>
</protein>
<organism evidence="1 2">
    <name type="scientific">Almyronema epifaneia S1</name>
    <dbReference type="NCBI Taxonomy" id="2991925"/>
    <lineage>
        <taxon>Bacteria</taxon>
        <taxon>Bacillati</taxon>
        <taxon>Cyanobacteriota</taxon>
        <taxon>Cyanophyceae</taxon>
        <taxon>Nodosilineales</taxon>
        <taxon>Nodosilineaceae</taxon>
        <taxon>Almyronema</taxon>
        <taxon>Almyronema epifaneia</taxon>
    </lineage>
</organism>
<proteinExistence type="predicted"/>
<evidence type="ECO:0000313" key="1">
    <source>
        <dbReference type="EMBL" id="MFE4106333.1"/>
    </source>
</evidence>
<dbReference type="Proteomes" id="UP001600165">
    <property type="component" value="Unassembled WGS sequence"/>
</dbReference>
<evidence type="ECO:0008006" key="3">
    <source>
        <dbReference type="Google" id="ProtNLM"/>
    </source>
</evidence>
<evidence type="ECO:0000313" key="2">
    <source>
        <dbReference type="Proteomes" id="UP001600165"/>
    </source>
</evidence>
<keyword evidence="2" id="KW-1185">Reference proteome</keyword>
<dbReference type="RefSeq" id="WP_377963991.1">
    <property type="nucleotide sequence ID" value="NZ_JBHZOL010000062.1"/>
</dbReference>
<accession>A0ABW6IDU0</accession>
<gene>
    <name evidence="1" type="ORF">ACFVKH_08600</name>
</gene>
<name>A0ABW6IDU0_9CYAN</name>
<reference evidence="1 2" key="1">
    <citation type="submission" date="2024-10" db="EMBL/GenBank/DDBJ databases">
        <authorList>
            <person name="Ratan Roy A."/>
            <person name="Morales Sandoval P.H."/>
            <person name="De Los Santos Villalobos S."/>
            <person name="Chakraborty S."/>
            <person name="Mukherjee J."/>
        </authorList>
    </citation>
    <scope>NUCLEOTIDE SEQUENCE [LARGE SCALE GENOMIC DNA]</scope>
    <source>
        <strain evidence="1 2">S1</strain>
    </source>
</reference>